<feature type="domain" description="Glyoxalase-like" evidence="2">
    <location>
        <begin position="40"/>
        <end position="227"/>
    </location>
</feature>
<evidence type="ECO:0000259" key="2">
    <source>
        <dbReference type="Pfam" id="PF13468"/>
    </source>
</evidence>
<proteinExistence type="predicted"/>
<dbReference type="EMBL" id="CP093547">
    <property type="protein sequence ID" value="UNP31464.1"/>
    <property type="molecule type" value="Genomic_DNA"/>
</dbReference>
<feature type="chain" id="PRO_5045542772" evidence="1">
    <location>
        <begin position="31"/>
        <end position="341"/>
    </location>
</feature>
<dbReference type="Gene3D" id="3.10.180.10">
    <property type="entry name" value="2,3-Dihydroxybiphenyl 1,2-Dioxygenase, domain 1"/>
    <property type="match status" value="1"/>
</dbReference>
<protein>
    <submittedName>
        <fullName evidence="3">VOC family protein</fullName>
    </submittedName>
</protein>
<organism evidence="3 4">
    <name type="scientific">Lysobacter gummosus</name>
    <dbReference type="NCBI Taxonomy" id="262324"/>
    <lineage>
        <taxon>Bacteria</taxon>
        <taxon>Pseudomonadati</taxon>
        <taxon>Pseudomonadota</taxon>
        <taxon>Gammaproteobacteria</taxon>
        <taxon>Lysobacterales</taxon>
        <taxon>Lysobacteraceae</taxon>
        <taxon>Lysobacter</taxon>
    </lineage>
</organism>
<dbReference type="Proteomes" id="UP000829194">
    <property type="component" value="Chromosome"/>
</dbReference>
<name>A0ABY3XIL3_9GAMM</name>
<reference evidence="3 4" key="1">
    <citation type="submission" date="2022-03" db="EMBL/GenBank/DDBJ databases">
        <title>Complete genome sequence of Lysobacter capsici VKM B-2533 and Lysobacter gummosus 10.1.1, promising sources of lytic agents.</title>
        <authorList>
            <person name="Tarlachkov S.V."/>
            <person name="Kudryakova I.V."/>
            <person name="Afoshin A.S."/>
            <person name="Leontyevskaya E.A."/>
            <person name="Leontyevskaya N.V."/>
        </authorList>
    </citation>
    <scope>NUCLEOTIDE SEQUENCE [LARGE SCALE GENOMIC DNA]</scope>
    <source>
        <strain evidence="3 4">10.1.1</strain>
    </source>
</reference>
<evidence type="ECO:0000313" key="3">
    <source>
        <dbReference type="EMBL" id="UNP31464.1"/>
    </source>
</evidence>
<keyword evidence="1" id="KW-0732">Signal</keyword>
<evidence type="ECO:0000313" key="4">
    <source>
        <dbReference type="Proteomes" id="UP000829194"/>
    </source>
</evidence>
<sequence>MKFQRSKRIAGRFVLLSALILGIAPSAASAAAPPEHSNEIDHALLWGRDIDQISAVMAVKLGFQVRPGRNPDGVANRYVRMADRSYMELFGIVRADAAMDPGMKADQASLRGGAGARTFGLRSTVLEQAHAFAQQQSLAPTPIFTAALNDPDGDGPSAPPRWRLFAFEHAPLSSNLFFIDYATLKTTPARVSEHKIAPQHPNGAQALTSIWLLSADADADRKQFERLGLAGAKPIRFPQIAAQGYCVPVNGKRLLALQPDGPGIAADALREGGPQLLGLSIGVADLDIAKIRVERGYETQLTGYRGALGEAFLAPTQSDLGLLIEFHASSKTAPACSGGTG</sequence>
<dbReference type="Pfam" id="PF13468">
    <property type="entry name" value="Glyoxalase_3"/>
    <property type="match status" value="1"/>
</dbReference>
<accession>A0ABY3XIL3</accession>
<dbReference type="RefSeq" id="WP_057942598.1">
    <property type="nucleotide sequence ID" value="NZ_CP011131.1"/>
</dbReference>
<dbReference type="InterPro" id="IPR029068">
    <property type="entry name" value="Glyas_Bleomycin-R_OHBP_Dase"/>
</dbReference>
<gene>
    <name evidence="3" type="ORF">MOV92_09570</name>
</gene>
<evidence type="ECO:0000256" key="1">
    <source>
        <dbReference type="SAM" id="SignalP"/>
    </source>
</evidence>
<feature type="signal peptide" evidence="1">
    <location>
        <begin position="1"/>
        <end position="30"/>
    </location>
</feature>
<dbReference type="InterPro" id="IPR025870">
    <property type="entry name" value="Glyoxalase-like_dom"/>
</dbReference>
<keyword evidence="4" id="KW-1185">Reference proteome</keyword>